<dbReference type="Proteomes" id="UP000593836">
    <property type="component" value="Chromosome"/>
</dbReference>
<gene>
    <name evidence="1" type="ORF">HUE87_07940</name>
</gene>
<sequence length="61" mass="6717">MLSLNNSILPAQLLHSSEEETIIYNGKVVKIITVFNDARGATALVENEDGDIYQVPKSSLR</sequence>
<evidence type="ECO:0000313" key="1">
    <source>
        <dbReference type="EMBL" id="QOY53828.1"/>
    </source>
</evidence>
<name>A0A7S7LYI8_9BACT</name>
<evidence type="ECO:0000313" key="2">
    <source>
        <dbReference type="Proteomes" id="UP000593836"/>
    </source>
</evidence>
<reference evidence="1 2" key="1">
    <citation type="submission" date="2020-05" db="EMBL/GenBank/DDBJ databases">
        <title>Sulfurimonas marisnigri, sp. nov., and Sulfurimonas baltica, sp. nov., manganese oxide reducing chemolithoautotrophs of the class Epsilonproteobacteria isolated from the pelagic redoxclines of the Black and Baltic Seas and emended description of the genus Sulfurimonas.</title>
        <authorList>
            <person name="Henkel J.V."/>
            <person name="Laudan C."/>
            <person name="Werner J."/>
            <person name="Neu T."/>
            <person name="Plewe S."/>
            <person name="Sproer C."/>
            <person name="Bunk B."/>
            <person name="Schulz-Vogt H.N."/>
        </authorList>
    </citation>
    <scope>NUCLEOTIDE SEQUENCE [LARGE SCALE GENOMIC DNA]</scope>
    <source>
        <strain evidence="1 2">SoZ1</strain>
    </source>
</reference>
<dbReference type="EMBL" id="CP054493">
    <property type="protein sequence ID" value="QOY53828.1"/>
    <property type="molecule type" value="Genomic_DNA"/>
</dbReference>
<protein>
    <submittedName>
        <fullName evidence="1">Uncharacterized protein</fullName>
    </submittedName>
</protein>
<proteinExistence type="predicted"/>
<dbReference type="KEGG" id="smas:HUE87_07940"/>
<keyword evidence="2" id="KW-1185">Reference proteome</keyword>
<accession>A0A7S7LYI8</accession>
<dbReference type="RefSeq" id="WP_194365663.1">
    <property type="nucleotide sequence ID" value="NZ_CP054493.1"/>
</dbReference>
<dbReference type="AlphaFoldDB" id="A0A7S7LYI8"/>
<organism evidence="1 2">
    <name type="scientific">Candidatus Sulfurimonas marisnigri</name>
    <dbReference type="NCBI Taxonomy" id="2740405"/>
    <lineage>
        <taxon>Bacteria</taxon>
        <taxon>Pseudomonadati</taxon>
        <taxon>Campylobacterota</taxon>
        <taxon>Epsilonproteobacteria</taxon>
        <taxon>Campylobacterales</taxon>
        <taxon>Sulfurimonadaceae</taxon>
        <taxon>Sulfurimonas</taxon>
    </lineage>
</organism>